<evidence type="ECO:0000256" key="4">
    <source>
        <dbReference type="SAM" id="Phobius"/>
    </source>
</evidence>
<dbReference type="PROSITE" id="PS01124">
    <property type="entry name" value="HTH_ARAC_FAMILY_2"/>
    <property type="match status" value="1"/>
</dbReference>
<keyword evidence="4" id="KW-0472">Membrane</keyword>
<dbReference type="PANTHER" id="PTHR43280:SF2">
    <property type="entry name" value="HTH-TYPE TRANSCRIPTIONAL REGULATOR EXSA"/>
    <property type="match status" value="1"/>
</dbReference>
<dbReference type="InterPro" id="IPR009057">
    <property type="entry name" value="Homeodomain-like_sf"/>
</dbReference>
<dbReference type="InterPro" id="IPR020449">
    <property type="entry name" value="Tscrpt_reg_AraC-type_HTH"/>
</dbReference>
<keyword evidence="2" id="KW-0238">DNA-binding</keyword>
<evidence type="ECO:0000256" key="2">
    <source>
        <dbReference type="ARBA" id="ARBA00023125"/>
    </source>
</evidence>
<dbReference type="RefSeq" id="WP_258388054.1">
    <property type="nucleotide sequence ID" value="NZ_CP091430.1"/>
</dbReference>
<dbReference type="EMBL" id="CP091430">
    <property type="protein sequence ID" value="UVI31994.1"/>
    <property type="molecule type" value="Genomic_DNA"/>
</dbReference>
<dbReference type="InterPro" id="IPR018062">
    <property type="entry name" value="HTH_AraC-typ_CS"/>
</dbReference>
<reference evidence="6" key="1">
    <citation type="submission" date="2022-01" db="EMBL/GenBank/DDBJ databases">
        <title>Paenibacillus spongiae sp. nov., isolated from marine sponge.</title>
        <authorList>
            <person name="Li Z."/>
            <person name="Zhang M."/>
        </authorList>
    </citation>
    <scope>NUCLEOTIDE SEQUENCE</scope>
    <source>
        <strain evidence="6">PHS-Z3</strain>
    </source>
</reference>
<dbReference type="PROSITE" id="PS00041">
    <property type="entry name" value="HTH_ARAC_FAMILY_1"/>
    <property type="match status" value="1"/>
</dbReference>
<dbReference type="Pfam" id="PF12833">
    <property type="entry name" value="HTH_18"/>
    <property type="match status" value="1"/>
</dbReference>
<feature type="transmembrane region" description="Helical" evidence="4">
    <location>
        <begin position="276"/>
        <end position="295"/>
    </location>
</feature>
<keyword evidence="4" id="KW-0812">Transmembrane</keyword>
<organism evidence="6 7">
    <name type="scientific">Paenibacillus spongiae</name>
    <dbReference type="NCBI Taxonomy" id="2909671"/>
    <lineage>
        <taxon>Bacteria</taxon>
        <taxon>Bacillati</taxon>
        <taxon>Bacillota</taxon>
        <taxon>Bacilli</taxon>
        <taxon>Bacillales</taxon>
        <taxon>Paenibacillaceae</taxon>
        <taxon>Paenibacillus</taxon>
    </lineage>
</organism>
<evidence type="ECO:0000256" key="1">
    <source>
        <dbReference type="ARBA" id="ARBA00023015"/>
    </source>
</evidence>
<keyword evidence="3" id="KW-0804">Transcription</keyword>
<proteinExistence type="predicted"/>
<evidence type="ECO:0000313" key="7">
    <source>
        <dbReference type="Proteomes" id="UP001057877"/>
    </source>
</evidence>
<keyword evidence="1" id="KW-0805">Transcription regulation</keyword>
<feature type="domain" description="HTH araC/xylS-type" evidence="5">
    <location>
        <begin position="656"/>
        <end position="755"/>
    </location>
</feature>
<keyword evidence="7" id="KW-1185">Reference proteome</keyword>
<dbReference type="Gene3D" id="1.10.10.60">
    <property type="entry name" value="Homeodomain-like"/>
    <property type="match status" value="2"/>
</dbReference>
<dbReference type="Proteomes" id="UP001057877">
    <property type="component" value="Chromosome"/>
</dbReference>
<keyword evidence="4" id="KW-1133">Transmembrane helix</keyword>
<gene>
    <name evidence="6" type="ORF">L1F29_09340</name>
</gene>
<dbReference type="PRINTS" id="PR00032">
    <property type="entry name" value="HTHARAC"/>
</dbReference>
<name>A0ABY5SEC3_9BACL</name>
<dbReference type="Gene3D" id="6.10.340.10">
    <property type="match status" value="1"/>
</dbReference>
<evidence type="ECO:0000256" key="3">
    <source>
        <dbReference type="ARBA" id="ARBA00023163"/>
    </source>
</evidence>
<evidence type="ECO:0000259" key="5">
    <source>
        <dbReference type="PROSITE" id="PS01124"/>
    </source>
</evidence>
<dbReference type="InterPro" id="IPR018060">
    <property type="entry name" value="HTH_AraC"/>
</dbReference>
<dbReference type="SMART" id="SM00342">
    <property type="entry name" value="HTH_ARAC"/>
    <property type="match status" value="1"/>
</dbReference>
<evidence type="ECO:0000313" key="6">
    <source>
        <dbReference type="EMBL" id="UVI31994.1"/>
    </source>
</evidence>
<accession>A0ABY5SEC3</accession>
<dbReference type="PANTHER" id="PTHR43280">
    <property type="entry name" value="ARAC-FAMILY TRANSCRIPTIONAL REGULATOR"/>
    <property type="match status" value="1"/>
</dbReference>
<sequence length="757" mass="87107">MNKQWFKRLLLSYLPIFFVITSLLLLIAILTASKLSQKATEEANTASARHAMALLDNTLKAVDDAILKEIQTNAVLGQFFYPPPGGNPFYSVYEPSSLLRNIITGVQSIRIDSIYLYRISDGVVLTANTILPLDLFGDKAFIDKLRSQAPADIWTSERSYKEFIDQEASASVVSLVRKVPPIAGGQGFVVVNVRTGDISHMIESIMNSSYSYAVLRDRKGASLMTAQMQGAMANLDKLEEEDPHAAVIRSDYTGWEIRSGLTHTSLFNFITGFSQLLLGIGALAIVLGIVAIIVITRRNYRPIESVLTRLRSISLEKANELMPAAGRDEFKFIEAALDDMLEQSHQFRERQKEDLFFRRQYFFEEWMEGNRTIAESEWHGEMRRLGLKDSFERLQAAVIELDKYEQFCREYSYRDQYLLKFIIGSVIREIVPQEQAHIWTEWLDNHRLTVLYQWLGADETNKPDDRDEAYRYGEKLQAWVIENLKFTVTIGIGPQVRQIEEAADSYAGALEAVKYKSVLGSSRVIAHDEIEGTPLGETYAHLQLIRSLSQAYRLGDDQWLDQYETLFRSIRDLLFSRDDLLSLINYLVYHLQREMMELPPEYQDIWNNGAFDSLHAALKQFDTIQELDREFRRILLETAATMKRLRESRSHHSMIREVRAYIERHFANPDLSLNHLSEAFNMNPKYVSQLFKDEFGVKFVDYLAQLRIEHAKKRLLESEDPVQDIASSVGYMHSFSFIRLFKKAVGLTPGDYRKEYG</sequence>
<protein>
    <submittedName>
        <fullName evidence="6">Helix-turn-helix domain-containing protein</fullName>
    </submittedName>
</protein>
<dbReference type="SUPFAM" id="SSF46689">
    <property type="entry name" value="Homeodomain-like"/>
    <property type="match status" value="2"/>
</dbReference>